<dbReference type="KEGG" id="vg:16414228"/>
<evidence type="ECO:0000313" key="3">
    <source>
        <dbReference type="EMBL" id="AFL91895.1"/>
    </source>
</evidence>
<reference evidence="3 4" key="3">
    <citation type="journal article" date="2013" name="Infect. Genet. Evol.">
        <title>Analysis of rotavirus species diversity and evolution including the newly determined full-length genome sequences of rotavirus F and G.</title>
        <authorList>
            <person name="Kindler E."/>
            <person name="Trojnar E."/>
            <person name="Heckel G."/>
            <person name="Otto P.H."/>
            <person name="Johne R."/>
        </authorList>
    </citation>
    <scope>NUCLEOTIDE SEQUENCE [LARGE SCALE GENOMIC DNA]</scope>
    <source>
        <strain evidence="3">Chicken/03V0567/DEU/2003</strain>
    </source>
</reference>
<evidence type="ECO:0000256" key="1">
    <source>
        <dbReference type="SAM" id="MobiDB-lite"/>
    </source>
</evidence>
<organism evidence="3 4">
    <name type="scientific">Rotavirus G chicken/03V0567/DEU/2003</name>
    <dbReference type="NCBI Taxonomy" id="994995"/>
    <lineage>
        <taxon>Viruses</taxon>
        <taxon>Riboviria</taxon>
        <taxon>Orthornavirae</taxon>
        <taxon>Duplornaviricota</taxon>
        <taxon>Resentoviricetes</taxon>
        <taxon>Reovirales</taxon>
        <taxon>Sedoreoviridae</taxon>
        <taxon>Rotavirus</taxon>
        <taxon>Rotavirus gammagastroenteritidis</taxon>
        <taxon>Rotavirus G</taxon>
    </lineage>
</organism>
<dbReference type="Proteomes" id="UP000202712">
    <property type="component" value="Genome"/>
</dbReference>
<reference evidence="4" key="2">
    <citation type="journal article" date="2012" name="Virology">
        <title>Rotavirus RNA polymerases resolve into two phylogenetically distinct classes that differ in their mechanism of template recognition.</title>
        <authorList>
            <person name="Ogden K.M."/>
            <person name="Johne R."/>
            <person name="Patton J.T."/>
        </authorList>
    </citation>
    <scope>NUCLEOTIDE SEQUENCE [LARGE SCALE GENOMIC DNA]</scope>
</reference>
<dbReference type="Pfam" id="PF17477">
    <property type="entry name" value="Rota_VP4_MID"/>
    <property type="match status" value="1"/>
</dbReference>
<evidence type="ECO:0000313" key="4">
    <source>
        <dbReference type="Proteomes" id="UP000202712"/>
    </source>
</evidence>
<proteinExistence type="predicted"/>
<feature type="region of interest" description="Disordered" evidence="1">
    <location>
        <begin position="12"/>
        <end position="37"/>
    </location>
</feature>
<accession>M4H256</accession>
<dbReference type="RefSeq" id="YP_008136232.1">
    <property type="nucleotide sequence ID" value="NC_021581.1"/>
</dbReference>
<sequence>MLSYLRKEYATFGGTSDTSKSDQSEATSRSINEKEIKEREKPVKSGDYFCYRQQQNRTIWNSDAFGFVLGENIEPKEDSGNIIYRSTLQGDLKFIYNEVCDPKLKIKIYMESGGQLSVTIDGIQKQIDTMDVDVIFNDDGTITATQDDVKDINEDQKFIIIKLLDINSHSYTSNAILEMTYIQNVRTTRPLKITTDHLQITKCSQDNGPPPIVLRGLNHEETFDVKFNGIENSRTIISEEMDGYWKITQETVAIKLKFGIEAKGVMGGAFKNWLVDSYFVKKQLDYTYTRDGATVSAKTVTYVSPTGKGGIAQPSRPATDYNGQFTVLQPGDIIEVWYAEDQWQINNAIYAKNFQSDTMASGWIGPVDSSKLIYRMNYIPSLAKITNYSGKVQYKYESGGFAQMDAVGYTGLAVIFRFRCVGDKWYNESWQSWYDRDNSRIAYIGERYTDSTGWIYRPGATYGFGAGYPLQEYTHDITLSYTVLKPSDPEFVTGGDNYQESITSDLYEKVRDLQDQINTIKAELNVSGVTSGIFEALTNIGNLPQMFSNFVEVFSKVKVAILGMRKKNVKPKPIEAIQIVSKVDVQKPLIQSIAKQMPEEIELGIIYNSIRNKRLRERQIHEIDKFAIATEMELPMIQRTETLKPKFKKYLRERGMLPENAHAIEFDAANNKFSVLLKEKADILSYKIDKELAHEVLSEMSTSASRSIFSLNVRKQINLDNNFSSPTYADLVNKILDDGELLDVLGRIDKHRLENYVEEFVTRIEDMLQKIA</sequence>
<dbReference type="InterPro" id="IPR035330">
    <property type="entry name" value="Rota_VP4_MID"/>
</dbReference>
<evidence type="ECO:0000259" key="2">
    <source>
        <dbReference type="Pfam" id="PF17477"/>
    </source>
</evidence>
<name>M4H256_9REOV</name>
<protein>
    <submittedName>
        <fullName evidence="3">VP4</fullName>
    </submittedName>
</protein>
<reference evidence="4" key="1">
    <citation type="journal article" date="2011" name="Virology">
        <title>Sequence analysis of the VP6-encoding genome segment of avian group F and G rotaviruses.</title>
        <authorList>
            <person name="Johne R."/>
            <person name="Otto P."/>
            <person name="Roth B."/>
            <person name="Lohren U."/>
            <person name="Belnap D."/>
            <person name="Reetz J."/>
            <person name="Trojnar E."/>
        </authorList>
    </citation>
    <scope>NUCLEOTIDE SEQUENCE [LARGE SCALE GENOMIC DNA]</scope>
</reference>
<dbReference type="GeneID" id="16414228"/>
<dbReference type="OrthoDB" id="14963at10239"/>
<dbReference type="InterPro" id="IPR038017">
    <property type="entry name" value="Rota_VP4_MID_sf"/>
</dbReference>
<dbReference type="SUPFAM" id="SSF111379">
    <property type="entry name" value="VP4 membrane interaction domain"/>
    <property type="match status" value="1"/>
</dbReference>
<feature type="domain" description="Rotavirus VP4 membrane interaction" evidence="2">
    <location>
        <begin position="232"/>
        <end position="423"/>
    </location>
</feature>
<keyword evidence="4" id="KW-1185">Reference proteome</keyword>
<dbReference type="EMBL" id="JQ920006">
    <property type="protein sequence ID" value="AFL91895.1"/>
    <property type="molecule type" value="Genomic_RNA"/>
</dbReference>